<dbReference type="PANTHER" id="PTHR42663:SF6">
    <property type="entry name" value="HYDROLASE C777.06C-RELATED"/>
    <property type="match status" value="1"/>
</dbReference>
<dbReference type="InterPro" id="IPR001279">
    <property type="entry name" value="Metallo-B-lactamas"/>
</dbReference>
<reference evidence="3" key="1">
    <citation type="submission" date="2020-06" db="EMBL/GenBank/DDBJ databases">
        <authorList>
            <consortium name="Plant Systems Biology data submission"/>
        </authorList>
    </citation>
    <scope>NUCLEOTIDE SEQUENCE</scope>
    <source>
        <strain evidence="3">D6</strain>
    </source>
</reference>
<proteinExistence type="predicted"/>
<dbReference type="EMBL" id="CAICTM010000480">
    <property type="protein sequence ID" value="CAB9511358.1"/>
    <property type="molecule type" value="Genomic_DNA"/>
</dbReference>
<evidence type="ECO:0000313" key="3">
    <source>
        <dbReference type="EMBL" id="CAB9511358.1"/>
    </source>
</evidence>
<sequence length="399" mass="44456">MNRLLCGTSITSRAPLLFLATVTAAATTKNKTNKTENEANKEETLNGRTGLLFLGTGSSTGCPKPLCTMIFGLNNNNNNTTPATQIDPQLKAEFHHRCQTSMAAIQGGDPKHNKNYRNNPALLLSLCNTDTDTDNTTTSSDQKCHNILIDAGKTFREAALRWFPEHQIQTLDAIILTHHHMDAAGGLDDVRGFQKLTYTNNRPKMTPMPLYLSHDCLADVSQRFPWLFPNQQATPYTSGTHTTADKPMVQRHVASFDIQPFTSFTPMTIHGLEITPLPVWHGEDLISYGFAFTLGKNKQVLYISDISRMPDDTLQYIRQKYPNVDVLIIDSLMPEKSHAVHFSLQQALVVARQVGAKQTYIVGINCDAFSLHDDMNAQLQREQDIPVQLAHDGQILVLE</sequence>
<feature type="chain" id="PRO_5040277507" evidence="1">
    <location>
        <begin position="26"/>
        <end position="399"/>
    </location>
</feature>
<keyword evidence="3" id="KW-0378">Hydrolase</keyword>
<keyword evidence="4" id="KW-1185">Reference proteome</keyword>
<keyword evidence="1" id="KW-0732">Signal</keyword>
<dbReference type="CDD" id="cd16279">
    <property type="entry name" value="metallo-hydrolase-like_MBL-fold"/>
    <property type="match status" value="1"/>
</dbReference>
<dbReference type="GO" id="GO:0016787">
    <property type="term" value="F:hydrolase activity"/>
    <property type="evidence" value="ECO:0007669"/>
    <property type="project" value="UniProtKB-KW"/>
</dbReference>
<feature type="domain" description="Metallo-beta-lactamase" evidence="2">
    <location>
        <begin position="145"/>
        <end position="362"/>
    </location>
</feature>
<dbReference type="OrthoDB" id="341300at2759"/>
<evidence type="ECO:0000313" key="4">
    <source>
        <dbReference type="Proteomes" id="UP001153069"/>
    </source>
</evidence>
<organism evidence="3 4">
    <name type="scientific">Seminavis robusta</name>
    <dbReference type="NCBI Taxonomy" id="568900"/>
    <lineage>
        <taxon>Eukaryota</taxon>
        <taxon>Sar</taxon>
        <taxon>Stramenopiles</taxon>
        <taxon>Ochrophyta</taxon>
        <taxon>Bacillariophyta</taxon>
        <taxon>Bacillariophyceae</taxon>
        <taxon>Bacillariophycidae</taxon>
        <taxon>Naviculales</taxon>
        <taxon>Naviculaceae</taxon>
        <taxon>Seminavis</taxon>
    </lineage>
</organism>
<dbReference type="AlphaFoldDB" id="A0A9N8HDV5"/>
<dbReference type="InterPro" id="IPR036866">
    <property type="entry name" value="RibonucZ/Hydroxyglut_hydro"/>
</dbReference>
<dbReference type="PANTHER" id="PTHR42663">
    <property type="entry name" value="HYDROLASE C777.06C-RELATED-RELATED"/>
    <property type="match status" value="1"/>
</dbReference>
<dbReference type="Pfam" id="PF12706">
    <property type="entry name" value="Lactamase_B_2"/>
    <property type="match status" value="1"/>
</dbReference>
<feature type="signal peptide" evidence="1">
    <location>
        <begin position="1"/>
        <end position="25"/>
    </location>
</feature>
<accession>A0A9N8HDV5</accession>
<evidence type="ECO:0000259" key="2">
    <source>
        <dbReference type="Pfam" id="PF12706"/>
    </source>
</evidence>
<protein>
    <submittedName>
        <fullName evidence="3">Hydrolase</fullName>
    </submittedName>
</protein>
<dbReference type="SUPFAM" id="SSF56281">
    <property type="entry name" value="Metallo-hydrolase/oxidoreductase"/>
    <property type="match status" value="1"/>
</dbReference>
<comment type="caution">
    <text evidence="3">The sequence shown here is derived from an EMBL/GenBank/DDBJ whole genome shotgun (WGS) entry which is preliminary data.</text>
</comment>
<evidence type="ECO:0000256" key="1">
    <source>
        <dbReference type="SAM" id="SignalP"/>
    </source>
</evidence>
<dbReference type="Gene3D" id="3.60.15.10">
    <property type="entry name" value="Ribonuclease Z/Hydroxyacylglutathione hydrolase-like"/>
    <property type="match status" value="1"/>
</dbReference>
<dbReference type="Proteomes" id="UP001153069">
    <property type="component" value="Unassembled WGS sequence"/>
</dbReference>
<gene>
    <name evidence="3" type="ORF">SEMRO_481_G151590.1</name>
</gene>
<name>A0A9N8HDV5_9STRA</name>